<evidence type="ECO:0000259" key="3">
    <source>
        <dbReference type="Pfam" id="PF13439"/>
    </source>
</evidence>
<keyword evidence="2" id="KW-0808">Transferase</keyword>
<dbReference type="EMBL" id="BAAAES010000012">
    <property type="protein sequence ID" value="GAA0676198.1"/>
    <property type="molecule type" value="Genomic_DNA"/>
</dbReference>
<dbReference type="InterPro" id="IPR028098">
    <property type="entry name" value="Glyco_trans_4-like_N"/>
</dbReference>
<protein>
    <recommendedName>
        <fullName evidence="3">Glycosyltransferase subfamily 4-like N-terminal domain-containing protein</fullName>
    </recommendedName>
</protein>
<evidence type="ECO:0000256" key="2">
    <source>
        <dbReference type="ARBA" id="ARBA00022679"/>
    </source>
</evidence>
<dbReference type="Pfam" id="PF13692">
    <property type="entry name" value="Glyco_trans_1_4"/>
    <property type="match status" value="1"/>
</dbReference>
<comment type="caution">
    <text evidence="4">The sequence shown here is derived from an EMBL/GenBank/DDBJ whole genome shotgun (WGS) entry which is preliminary data.</text>
</comment>
<gene>
    <name evidence="4" type="ORF">GCM10009102_30750</name>
</gene>
<accession>A0ABN1I0J7</accession>
<dbReference type="SUPFAM" id="SSF53756">
    <property type="entry name" value="UDP-Glycosyltransferase/glycogen phosphorylase"/>
    <property type="match status" value="1"/>
</dbReference>
<feature type="domain" description="Glycosyltransferase subfamily 4-like N-terminal" evidence="3">
    <location>
        <begin position="12"/>
        <end position="172"/>
    </location>
</feature>
<evidence type="ECO:0000256" key="1">
    <source>
        <dbReference type="ARBA" id="ARBA00022676"/>
    </source>
</evidence>
<keyword evidence="5" id="KW-1185">Reference proteome</keyword>
<dbReference type="RefSeq" id="WP_163957819.1">
    <property type="nucleotide sequence ID" value="NZ_BAAAES010000012.1"/>
</dbReference>
<dbReference type="Gene3D" id="3.40.50.2000">
    <property type="entry name" value="Glycogen Phosphorylase B"/>
    <property type="match status" value="2"/>
</dbReference>
<dbReference type="PANTHER" id="PTHR12526">
    <property type="entry name" value="GLYCOSYLTRANSFERASE"/>
    <property type="match status" value="1"/>
</dbReference>
<evidence type="ECO:0000313" key="4">
    <source>
        <dbReference type="EMBL" id="GAA0676198.1"/>
    </source>
</evidence>
<reference evidence="4 5" key="1">
    <citation type="journal article" date="2019" name="Int. J. Syst. Evol. Microbiol.">
        <title>The Global Catalogue of Microorganisms (GCM) 10K type strain sequencing project: providing services to taxonomists for standard genome sequencing and annotation.</title>
        <authorList>
            <consortium name="The Broad Institute Genomics Platform"/>
            <consortium name="The Broad Institute Genome Sequencing Center for Infectious Disease"/>
            <person name="Wu L."/>
            <person name="Ma J."/>
        </authorList>
    </citation>
    <scope>NUCLEOTIDE SEQUENCE [LARGE SCALE GENOMIC DNA]</scope>
    <source>
        <strain evidence="4 5">JCM 14603</strain>
    </source>
</reference>
<sequence>MRVLTFLHSFEPGGVERVALRLVRRWRAMGIDAPLFMGRNDGALRDEMATDLAYTVPDQPRLGSGWWETLWMIARLPAEIRRTAPDALFCAGNTYTIVAGAMKLRLGRHCPPVVVKISNDLARADMPAPARPFWRWWLRVQARFVDRWVVMDAAILPDVDRYLGPVARTVIPDPAIDTLPPPVARPPRGAGIRYVAVGRLVAQKDPATLVAAFAQAALPADRLTIIGDGPLRARVEQQAQRLGIAGQVVFMGHVPDAATVMRTQDVLLLSSRYEGVPAVLIEALAAGLGIVATDCGAGVRSVLDHGRLGLIVAQGDVDAFAAGIASARTMAVAVDAGREQAQAFTIDAAARRYGDAIRQTVSGPAAY</sequence>
<proteinExistence type="predicted"/>
<keyword evidence="1" id="KW-0328">Glycosyltransferase</keyword>
<name>A0ABN1I0J7_9SPHN</name>
<dbReference type="Proteomes" id="UP001500238">
    <property type="component" value="Unassembled WGS sequence"/>
</dbReference>
<dbReference type="CDD" id="cd03811">
    <property type="entry name" value="GT4_GT28_WabH-like"/>
    <property type="match status" value="1"/>
</dbReference>
<evidence type="ECO:0000313" key="5">
    <source>
        <dbReference type="Proteomes" id="UP001500238"/>
    </source>
</evidence>
<organism evidence="4 5">
    <name type="scientific">Sphingomonas insulae</name>
    <dbReference type="NCBI Taxonomy" id="424800"/>
    <lineage>
        <taxon>Bacteria</taxon>
        <taxon>Pseudomonadati</taxon>
        <taxon>Pseudomonadota</taxon>
        <taxon>Alphaproteobacteria</taxon>
        <taxon>Sphingomonadales</taxon>
        <taxon>Sphingomonadaceae</taxon>
        <taxon>Sphingomonas</taxon>
    </lineage>
</organism>
<dbReference type="PANTHER" id="PTHR12526:SF510">
    <property type="entry name" value="D-INOSITOL 3-PHOSPHATE GLYCOSYLTRANSFERASE"/>
    <property type="match status" value="1"/>
</dbReference>
<dbReference type="Pfam" id="PF13439">
    <property type="entry name" value="Glyco_transf_4"/>
    <property type="match status" value="1"/>
</dbReference>